<keyword evidence="3" id="KW-1185">Reference proteome</keyword>
<dbReference type="InterPro" id="IPR018960">
    <property type="entry name" value="DUF1990"/>
</dbReference>
<dbReference type="Proteomes" id="UP001341281">
    <property type="component" value="Chromosome 02"/>
</dbReference>
<evidence type="ECO:0000259" key="1">
    <source>
        <dbReference type="Pfam" id="PF09348"/>
    </source>
</evidence>
<dbReference type="PANTHER" id="PTHR34202">
    <property type="entry name" value="UPF0548 PROTEIN"/>
    <property type="match status" value="1"/>
</dbReference>
<evidence type="ECO:0000313" key="3">
    <source>
        <dbReference type="Proteomes" id="UP001341281"/>
    </source>
</evidence>
<accession>A0AAQ3PYF1</accession>
<name>A0AAQ3PYF1_PASNO</name>
<sequence length="320" mass="34539">MSSFTSASVCSLWPPLQLACPPTTSGLPPSSPASLNIHPCSRRAGCGQQPPVLCGVWIRPIQFFQGLVLLGQGGGIIYIIGAARIHMAWGGLFLTLGRPTQEHHKSCLAAAGGFNYDAALHGATRPKSEAAAADDAETSDKAAMERGYFVNRSRVLIGSGADTFHHAKSALLSWRHLALGWANVEPDTPVKVGTRFCISYKELIPWVWVLLPLQIAYVSDARPKDGGKQAMFAFGSGTLQGHMLAGEERFSVQVDEEDRVWYEVASLSKPAHILASLCYPYVQLRQKHFARQSGQALLNHVHVAASCSSNAQTIPIAQNN</sequence>
<organism evidence="2 3">
    <name type="scientific">Paspalum notatum var. saurae</name>
    <dbReference type="NCBI Taxonomy" id="547442"/>
    <lineage>
        <taxon>Eukaryota</taxon>
        <taxon>Viridiplantae</taxon>
        <taxon>Streptophyta</taxon>
        <taxon>Embryophyta</taxon>
        <taxon>Tracheophyta</taxon>
        <taxon>Spermatophyta</taxon>
        <taxon>Magnoliopsida</taxon>
        <taxon>Liliopsida</taxon>
        <taxon>Poales</taxon>
        <taxon>Poaceae</taxon>
        <taxon>PACMAD clade</taxon>
        <taxon>Panicoideae</taxon>
        <taxon>Andropogonodae</taxon>
        <taxon>Paspaleae</taxon>
        <taxon>Paspalinae</taxon>
        <taxon>Paspalum</taxon>
    </lineage>
</organism>
<dbReference type="Pfam" id="PF09348">
    <property type="entry name" value="DUF1990"/>
    <property type="match status" value="1"/>
</dbReference>
<feature type="domain" description="DUF1990" evidence="1">
    <location>
        <begin position="139"/>
        <end position="296"/>
    </location>
</feature>
<dbReference type="PANTHER" id="PTHR34202:SF1">
    <property type="entry name" value="UPF0548 PROTEIN"/>
    <property type="match status" value="1"/>
</dbReference>
<evidence type="ECO:0000313" key="2">
    <source>
        <dbReference type="EMBL" id="WVZ55084.1"/>
    </source>
</evidence>
<dbReference type="AlphaFoldDB" id="A0AAQ3PYF1"/>
<gene>
    <name evidence="2" type="ORF">U9M48_005797</name>
</gene>
<dbReference type="EMBL" id="CP144746">
    <property type="protein sequence ID" value="WVZ55084.1"/>
    <property type="molecule type" value="Genomic_DNA"/>
</dbReference>
<reference evidence="2 3" key="1">
    <citation type="submission" date="2024-02" db="EMBL/GenBank/DDBJ databases">
        <title>High-quality chromosome-scale genome assembly of Pensacola bahiagrass (Paspalum notatum Flugge var. saurae).</title>
        <authorList>
            <person name="Vega J.M."/>
            <person name="Podio M."/>
            <person name="Orjuela J."/>
            <person name="Siena L.A."/>
            <person name="Pessino S.C."/>
            <person name="Combes M.C."/>
            <person name="Mariac C."/>
            <person name="Albertini E."/>
            <person name="Pupilli F."/>
            <person name="Ortiz J.P.A."/>
            <person name="Leblanc O."/>
        </authorList>
    </citation>
    <scope>NUCLEOTIDE SEQUENCE [LARGE SCALE GENOMIC DNA]</scope>
    <source>
        <strain evidence="2">R1</strain>
        <tissue evidence="2">Leaf</tissue>
    </source>
</reference>
<protein>
    <recommendedName>
        <fullName evidence="1">DUF1990 domain-containing protein</fullName>
    </recommendedName>
</protein>
<proteinExistence type="predicted"/>